<dbReference type="AlphaFoldDB" id="A0A1F7IJB1"/>
<gene>
    <name evidence="2" type="ORF">A3B40_01940</name>
</gene>
<evidence type="ECO:0000256" key="1">
    <source>
        <dbReference type="SAM" id="Phobius"/>
    </source>
</evidence>
<feature type="transmembrane region" description="Helical" evidence="1">
    <location>
        <begin position="270"/>
        <end position="288"/>
    </location>
</feature>
<feature type="transmembrane region" description="Helical" evidence="1">
    <location>
        <begin position="348"/>
        <end position="366"/>
    </location>
</feature>
<keyword evidence="1" id="KW-1133">Transmembrane helix</keyword>
<name>A0A1F7IJB1_9BACT</name>
<proteinExistence type="predicted"/>
<reference evidence="2 3" key="1">
    <citation type="journal article" date="2016" name="Nat. Commun.">
        <title>Thousands of microbial genomes shed light on interconnected biogeochemical processes in an aquifer system.</title>
        <authorList>
            <person name="Anantharaman K."/>
            <person name="Brown C.T."/>
            <person name="Hug L.A."/>
            <person name="Sharon I."/>
            <person name="Castelle C.J."/>
            <person name="Probst A.J."/>
            <person name="Thomas B.C."/>
            <person name="Singh A."/>
            <person name="Wilkins M.J."/>
            <person name="Karaoz U."/>
            <person name="Brodie E.L."/>
            <person name="Williams K.H."/>
            <person name="Hubbard S.S."/>
            <person name="Banfield J.F."/>
        </authorList>
    </citation>
    <scope>NUCLEOTIDE SEQUENCE [LARGE SCALE GENOMIC DNA]</scope>
</reference>
<feature type="transmembrane region" description="Helical" evidence="1">
    <location>
        <begin position="163"/>
        <end position="189"/>
    </location>
</feature>
<feature type="transmembrane region" description="Helical" evidence="1">
    <location>
        <begin position="372"/>
        <end position="391"/>
    </location>
</feature>
<feature type="transmembrane region" description="Helical" evidence="1">
    <location>
        <begin position="403"/>
        <end position="422"/>
    </location>
</feature>
<accession>A0A1F7IJB1</accession>
<evidence type="ECO:0000313" key="3">
    <source>
        <dbReference type="Proteomes" id="UP000178040"/>
    </source>
</evidence>
<feature type="transmembrane region" description="Helical" evidence="1">
    <location>
        <begin position="85"/>
        <end position="108"/>
    </location>
</feature>
<feature type="transmembrane region" description="Helical" evidence="1">
    <location>
        <begin position="201"/>
        <end position="219"/>
    </location>
</feature>
<dbReference type="EMBL" id="MGAI01000050">
    <property type="protein sequence ID" value="OGK43465.1"/>
    <property type="molecule type" value="Genomic_DNA"/>
</dbReference>
<keyword evidence="1" id="KW-0812">Transmembrane</keyword>
<feature type="transmembrane region" description="Helical" evidence="1">
    <location>
        <begin position="128"/>
        <end position="151"/>
    </location>
</feature>
<protein>
    <submittedName>
        <fullName evidence="2">Uncharacterized protein</fullName>
    </submittedName>
</protein>
<evidence type="ECO:0000313" key="2">
    <source>
        <dbReference type="EMBL" id="OGK43465.1"/>
    </source>
</evidence>
<feature type="transmembrane region" description="Helical" evidence="1">
    <location>
        <begin position="53"/>
        <end position="73"/>
    </location>
</feature>
<sequence>MKNFLTRSKIPLIIFYLVFLILAVFASRTFLFYDDVMYGFPAVTKKYFDFYRFYIRDWGLFRPLALVYYFFIYEVFARLPAFAHLVPLAILTIASYLLFRILLLQGVGSKKALIIGLIMATSPFSVEAFSWLSANISLVVILIFFLQIYLVESNQFRDYLPEALLLLQLVTIFFYESTMFLTVPLSFLLFAKNREKSKLKLASFIAIPIFIYFVSKLAIEPLFEHKDKLLGLSEFISNWASSIHHLRVLFSLRYLKNFWWPEVTNGYSQLNNYVIASVFFFFLIYFLASKLFEKKDYSPLKALTTEQVAELEGSPGSAQILGPSIGKSSTDGRENSDRIWKINYQMKFWGLSFIFSLIPLSWQPTYQPFRTLILPFISLIIVLYFVVYEKFKNTKTAMFNSTLKFACVLFIAFSIMIQVSMIDKYFKQYVVDKQIAKEIDKKLEGLGFDHPNRSNLYLMGFPYNNFTKLRYGDYIYSMYHYYWSAEALLDLNSGSFANVAVEVPSDKYFTARRMTKEEFLNLRPLTIMRYTDRQSCEKADCLEVVEVLK</sequence>
<organism evidence="2 3">
    <name type="scientific">Candidatus Roizmanbacteria bacterium RIFCSPLOWO2_01_FULL_37_16</name>
    <dbReference type="NCBI Taxonomy" id="1802058"/>
    <lineage>
        <taxon>Bacteria</taxon>
        <taxon>Candidatus Roizmaniibacteriota</taxon>
    </lineage>
</organism>
<feature type="transmembrane region" description="Helical" evidence="1">
    <location>
        <begin position="12"/>
        <end position="33"/>
    </location>
</feature>
<keyword evidence="1" id="KW-0472">Membrane</keyword>
<dbReference type="Proteomes" id="UP000178040">
    <property type="component" value="Unassembled WGS sequence"/>
</dbReference>
<comment type="caution">
    <text evidence="2">The sequence shown here is derived from an EMBL/GenBank/DDBJ whole genome shotgun (WGS) entry which is preliminary data.</text>
</comment>